<sequence length="216" mass="24642">MWYSCLCILAVFGFSGKKEVTWKGKVLDGTTGLPIENVHVFYKNDQNVTNAEGRFELVLQADEKVTFSHISYEVNKVSVSLKALPDIIYLFPKESELDEVEVRPFPTESEFKELMLSKPYVPSKLEVNLRKNTSVMKSVYMYIPTEGKGGFSQFMERVIPNGAGGVTFFKSSGGGILQLFRELKQDYEVPNPVFQEVDSAKVDMIYKSKYKFLRRN</sequence>
<evidence type="ECO:0000313" key="2">
    <source>
        <dbReference type="Proteomes" id="UP001165430"/>
    </source>
</evidence>
<gene>
    <name evidence="1" type="ORF">MM213_03315</name>
</gene>
<dbReference type="Proteomes" id="UP001165430">
    <property type="component" value="Unassembled WGS sequence"/>
</dbReference>
<dbReference type="RefSeq" id="WP_241410083.1">
    <property type="nucleotide sequence ID" value="NZ_JAKZGO010000002.1"/>
</dbReference>
<dbReference type="InterPro" id="IPR008969">
    <property type="entry name" value="CarboxyPept-like_regulatory"/>
</dbReference>
<dbReference type="Pfam" id="PF13715">
    <property type="entry name" value="CarbopepD_reg_2"/>
    <property type="match status" value="1"/>
</dbReference>
<evidence type="ECO:0000313" key="1">
    <source>
        <dbReference type="EMBL" id="MCH7412501.1"/>
    </source>
</evidence>
<keyword evidence="2" id="KW-1185">Reference proteome</keyword>
<reference evidence="1" key="1">
    <citation type="submission" date="2022-03" db="EMBL/GenBank/DDBJ databases">
        <title>De novo assembled genomes of Belliella spp. (Cyclobacteriaceae) strains.</title>
        <authorList>
            <person name="Szabo A."/>
            <person name="Korponai K."/>
            <person name="Felfoldi T."/>
        </authorList>
    </citation>
    <scope>NUCLEOTIDE SEQUENCE</scope>
    <source>
        <strain evidence="1">DSM 111903</strain>
    </source>
</reference>
<comment type="caution">
    <text evidence="1">The sequence shown here is derived from an EMBL/GenBank/DDBJ whole genome shotgun (WGS) entry which is preliminary data.</text>
</comment>
<protein>
    <submittedName>
        <fullName evidence="1">Carboxypeptidase-like regulatory domain-containing protein</fullName>
    </submittedName>
</protein>
<proteinExistence type="predicted"/>
<name>A0ABS9V7V5_9BACT</name>
<accession>A0ABS9V7V5</accession>
<dbReference type="SUPFAM" id="SSF49464">
    <property type="entry name" value="Carboxypeptidase regulatory domain-like"/>
    <property type="match status" value="1"/>
</dbReference>
<dbReference type="EMBL" id="JAKZGO010000002">
    <property type="protein sequence ID" value="MCH7412501.1"/>
    <property type="molecule type" value="Genomic_DNA"/>
</dbReference>
<organism evidence="1 2">
    <name type="scientific">Belliella alkalica</name>
    <dbReference type="NCBI Taxonomy" id="1730871"/>
    <lineage>
        <taxon>Bacteria</taxon>
        <taxon>Pseudomonadati</taxon>
        <taxon>Bacteroidota</taxon>
        <taxon>Cytophagia</taxon>
        <taxon>Cytophagales</taxon>
        <taxon>Cyclobacteriaceae</taxon>
        <taxon>Belliella</taxon>
    </lineage>
</organism>